<dbReference type="AlphaFoldDB" id="A0A6B2LLR6"/>
<evidence type="ECO:0000313" key="1">
    <source>
        <dbReference type="EMBL" id="NDV37770.1"/>
    </source>
</evidence>
<dbReference type="EMBL" id="GIBP01008801">
    <property type="protein sequence ID" value="NDV37770.1"/>
    <property type="molecule type" value="Transcribed_RNA"/>
</dbReference>
<accession>A0A6B2LLR6</accession>
<protein>
    <submittedName>
        <fullName evidence="1">Uncharacterized protein</fullName>
    </submittedName>
</protein>
<organism evidence="1">
    <name type="scientific">Arcella intermedia</name>
    <dbReference type="NCBI Taxonomy" id="1963864"/>
    <lineage>
        <taxon>Eukaryota</taxon>
        <taxon>Amoebozoa</taxon>
        <taxon>Tubulinea</taxon>
        <taxon>Elardia</taxon>
        <taxon>Arcellinida</taxon>
        <taxon>Sphaerothecina</taxon>
        <taxon>Arcellidae</taxon>
        <taxon>Arcella</taxon>
    </lineage>
</organism>
<name>A0A6B2LLR6_9EUKA</name>
<reference evidence="1" key="1">
    <citation type="journal article" date="2020" name="J. Eukaryot. Microbiol.">
        <title>De novo Sequencing, Assembly and Annotation of the Transcriptome for the Free-Living Testate Amoeba Arcella intermedia.</title>
        <authorList>
            <person name="Ribeiro G.M."/>
            <person name="Porfirio-Sousa A.L."/>
            <person name="Maurer-Alcala X.X."/>
            <person name="Katz L.A."/>
            <person name="Lahr D.J.G."/>
        </authorList>
    </citation>
    <scope>NUCLEOTIDE SEQUENCE</scope>
</reference>
<sequence>MDSTLVARPPSGLFPTLQESPCFSPLLEALRQGQGLVVVTTASRRAFHQIWECIPATLKTNGKVIMSLSDGACLLYSDHQGNLTHDPEYQLHGAPGGTVISRQDCDKLKPILRNIFLSMLKEFQKDRHKINLLSQKYHTPLNKLLDEIEERKETLEAAVSLHLMTSRGAIMKET</sequence>
<proteinExistence type="predicted"/>